<sequence>MECGKFDSREIRAMIFVFCSHENREKKELIPDFCPCGAPTISEVYRTNSVTTKCLNLLHIEISDITTSIDSIQIRAFVIRAANI</sequence>
<dbReference type="WBParaSite" id="Csp11.Scaffold589.g5045.t1">
    <property type="protein sequence ID" value="Csp11.Scaffold589.g5045.t1"/>
    <property type="gene ID" value="Csp11.Scaffold589.g5045"/>
</dbReference>
<protein>
    <submittedName>
        <fullName evidence="2">Uncharacterized protein</fullName>
    </submittedName>
</protein>
<evidence type="ECO:0000313" key="2">
    <source>
        <dbReference type="WBParaSite" id="Csp11.Scaffold589.g5045.t1"/>
    </source>
</evidence>
<dbReference type="Proteomes" id="UP000095282">
    <property type="component" value="Unplaced"/>
</dbReference>
<organism evidence="1 2">
    <name type="scientific">Caenorhabditis tropicalis</name>
    <dbReference type="NCBI Taxonomy" id="1561998"/>
    <lineage>
        <taxon>Eukaryota</taxon>
        <taxon>Metazoa</taxon>
        <taxon>Ecdysozoa</taxon>
        <taxon>Nematoda</taxon>
        <taxon>Chromadorea</taxon>
        <taxon>Rhabditida</taxon>
        <taxon>Rhabditina</taxon>
        <taxon>Rhabditomorpha</taxon>
        <taxon>Rhabditoidea</taxon>
        <taxon>Rhabditidae</taxon>
        <taxon>Peloderinae</taxon>
        <taxon>Caenorhabditis</taxon>
    </lineage>
</organism>
<evidence type="ECO:0000313" key="1">
    <source>
        <dbReference type="Proteomes" id="UP000095282"/>
    </source>
</evidence>
<accession>A0A1I7TE51</accession>
<reference evidence="2" key="1">
    <citation type="submission" date="2016-11" db="UniProtKB">
        <authorList>
            <consortium name="WormBaseParasite"/>
        </authorList>
    </citation>
    <scope>IDENTIFICATION</scope>
</reference>
<name>A0A1I7TE51_9PELO</name>
<proteinExistence type="predicted"/>
<keyword evidence="1" id="KW-1185">Reference proteome</keyword>
<dbReference type="AlphaFoldDB" id="A0A1I7TE51"/>